<feature type="compositionally biased region" description="Polar residues" evidence="6">
    <location>
        <begin position="172"/>
        <end position="181"/>
    </location>
</feature>
<dbReference type="PROSITE" id="PS50115">
    <property type="entry name" value="ARFGAP"/>
    <property type="match status" value="1"/>
</dbReference>
<dbReference type="EMBL" id="JAXCGZ010022743">
    <property type="protein sequence ID" value="KAK7025481.1"/>
    <property type="molecule type" value="Genomic_DNA"/>
</dbReference>
<proteinExistence type="predicted"/>
<dbReference type="AlphaFoldDB" id="A0AAN8WNG9"/>
<gene>
    <name evidence="8" type="primary">SMAP1</name>
    <name evidence="8" type="ORF">SK128_011677</name>
</gene>
<dbReference type="PANTHER" id="PTHR45705">
    <property type="entry name" value="FI20236P1"/>
    <property type="match status" value="1"/>
</dbReference>
<dbReference type="GO" id="GO:0005096">
    <property type="term" value="F:GTPase activator activity"/>
    <property type="evidence" value="ECO:0007669"/>
    <property type="project" value="UniProtKB-KW"/>
</dbReference>
<feature type="domain" description="Arf-GAP" evidence="7">
    <location>
        <begin position="18"/>
        <end position="136"/>
    </location>
</feature>
<evidence type="ECO:0000259" key="7">
    <source>
        <dbReference type="PROSITE" id="PS50115"/>
    </source>
</evidence>
<keyword evidence="3 5" id="KW-0863">Zinc-finger</keyword>
<dbReference type="PRINTS" id="PR00405">
    <property type="entry name" value="REVINTRACTNG"/>
</dbReference>
<dbReference type="InterPro" id="IPR038508">
    <property type="entry name" value="ArfGAP_dom_sf"/>
</dbReference>
<protein>
    <submittedName>
        <fullName evidence="8">Stromal membrane-associated protein 1</fullName>
    </submittedName>
</protein>
<evidence type="ECO:0000256" key="5">
    <source>
        <dbReference type="PROSITE-ProRule" id="PRU00288"/>
    </source>
</evidence>
<feature type="non-terminal residue" evidence="8">
    <location>
        <position position="359"/>
    </location>
</feature>
<feature type="region of interest" description="Disordered" evidence="6">
    <location>
        <begin position="312"/>
        <end position="359"/>
    </location>
</feature>
<keyword evidence="9" id="KW-1185">Reference proteome</keyword>
<dbReference type="GO" id="GO:0008270">
    <property type="term" value="F:zinc ion binding"/>
    <property type="evidence" value="ECO:0007669"/>
    <property type="project" value="UniProtKB-KW"/>
</dbReference>
<keyword evidence="1" id="KW-0343">GTPase activation</keyword>
<dbReference type="SMART" id="SM00105">
    <property type="entry name" value="ArfGap"/>
    <property type="match status" value="1"/>
</dbReference>
<feature type="region of interest" description="Disordered" evidence="6">
    <location>
        <begin position="151"/>
        <end position="296"/>
    </location>
</feature>
<dbReference type="Pfam" id="PF01412">
    <property type="entry name" value="ArfGap"/>
    <property type="match status" value="1"/>
</dbReference>
<evidence type="ECO:0000256" key="3">
    <source>
        <dbReference type="ARBA" id="ARBA00022771"/>
    </source>
</evidence>
<evidence type="ECO:0000256" key="4">
    <source>
        <dbReference type="ARBA" id="ARBA00022833"/>
    </source>
</evidence>
<dbReference type="CDD" id="cd08839">
    <property type="entry name" value="ArfGap_SMAP"/>
    <property type="match status" value="1"/>
</dbReference>
<feature type="compositionally biased region" description="Low complexity" evidence="6">
    <location>
        <begin position="188"/>
        <end position="222"/>
    </location>
</feature>
<accession>A0AAN8WNG9</accession>
<feature type="compositionally biased region" description="Low complexity" evidence="6">
    <location>
        <begin position="332"/>
        <end position="344"/>
    </location>
</feature>
<dbReference type="InterPro" id="IPR044732">
    <property type="entry name" value="ArfGAP_SMAP1-like"/>
</dbReference>
<dbReference type="GO" id="GO:0005737">
    <property type="term" value="C:cytoplasm"/>
    <property type="evidence" value="ECO:0007669"/>
    <property type="project" value="TreeGrafter"/>
</dbReference>
<sequence length="359" mass="39017">MSTLSEREKNKLVQEKCQSILTELLKDEDNKYCVDCDAKSPRWASWNLGIFLCIRCAGIHRNLGVHISRVKSVNLDTWTPQQVACIQQMGNSRARAVYEANLPDSFRRPQMDSALEQFVRAKYEAKKYIAREWVPSPMPNPTWDLELEKQLKKKKREKTSGSVELPAPVSGRGTNRGTSISPKPLPKAPGSKSSTPSPGTSVKNSSSNPKTSSLTSTTSSATQDLLGLDAPSTNGTSTDSSDPFGEFLAAPASQTSSTASSTSHTSNPPLSNSEISTKSEEENFFNQKLPEGGSDKLTKDSILALYGQNQPQQQPANMFGGNMYLGGPPGQPIGQPQGNIQNGGVIPQQPQQNMMFIPQ</sequence>
<keyword evidence="2" id="KW-0479">Metal-binding</keyword>
<feature type="compositionally biased region" description="Polar residues" evidence="6">
    <location>
        <begin position="267"/>
        <end position="276"/>
    </location>
</feature>
<keyword evidence="4" id="KW-0862">Zinc</keyword>
<organism evidence="8 9">
    <name type="scientific">Halocaridina rubra</name>
    <name type="common">Hawaiian red shrimp</name>
    <dbReference type="NCBI Taxonomy" id="373956"/>
    <lineage>
        <taxon>Eukaryota</taxon>
        <taxon>Metazoa</taxon>
        <taxon>Ecdysozoa</taxon>
        <taxon>Arthropoda</taxon>
        <taxon>Crustacea</taxon>
        <taxon>Multicrustacea</taxon>
        <taxon>Malacostraca</taxon>
        <taxon>Eumalacostraca</taxon>
        <taxon>Eucarida</taxon>
        <taxon>Decapoda</taxon>
        <taxon>Pleocyemata</taxon>
        <taxon>Caridea</taxon>
        <taxon>Atyoidea</taxon>
        <taxon>Atyidae</taxon>
        <taxon>Halocaridina</taxon>
    </lineage>
</organism>
<evidence type="ECO:0000256" key="6">
    <source>
        <dbReference type="SAM" id="MobiDB-lite"/>
    </source>
</evidence>
<dbReference type="Gene3D" id="1.10.220.150">
    <property type="entry name" value="Arf GTPase activating protein"/>
    <property type="match status" value="1"/>
</dbReference>
<evidence type="ECO:0000313" key="9">
    <source>
        <dbReference type="Proteomes" id="UP001381693"/>
    </source>
</evidence>
<dbReference type="InterPro" id="IPR001164">
    <property type="entry name" value="ArfGAP_dom"/>
</dbReference>
<dbReference type="InterPro" id="IPR051718">
    <property type="entry name" value="ARF_GTPase-activating"/>
</dbReference>
<evidence type="ECO:0000256" key="1">
    <source>
        <dbReference type="ARBA" id="ARBA00022468"/>
    </source>
</evidence>
<evidence type="ECO:0000313" key="8">
    <source>
        <dbReference type="EMBL" id="KAK7025481.1"/>
    </source>
</evidence>
<name>A0AAN8WNG9_HALRR</name>
<feature type="compositionally biased region" description="Low complexity" evidence="6">
    <location>
        <begin position="249"/>
        <end position="266"/>
    </location>
</feature>
<feature type="compositionally biased region" description="Polar residues" evidence="6">
    <location>
        <begin position="231"/>
        <end position="241"/>
    </location>
</feature>
<evidence type="ECO:0000256" key="2">
    <source>
        <dbReference type="ARBA" id="ARBA00022723"/>
    </source>
</evidence>
<dbReference type="InterPro" id="IPR037278">
    <property type="entry name" value="ARFGAP/RecO"/>
</dbReference>
<comment type="caution">
    <text evidence="8">The sequence shown here is derived from an EMBL/GenBank/DDBJ whole genome shotgun (WGS) entry which is preliminary data.</text>
</comment>
<dbReference type="FunFam" id="1.10.220.150:FF:000009">
    <property type="entry name" value="stromal membrane-associated protein 1 isoform X1"/>
    <property type="match status" value="1"/>
</dbReference>
<dbReference type="PANTHER" id="PTHR45705:SF1">
    <property type="entry name" value="FI20236P1"/>
    <property type="match status" value="1"/>
</dbReference>
<feature type="compositionally biased region" description="Polar residues" evidence="6">
    <location>
        <begin position="348"/>
        <end position="359"/>
    </location>
</feature>
<reference evidence="8 9" key="1">
    <citation type="submission" date="2023-11" db="EMBL/GenBank/DDBJ databases">
        <title>Halocaridina rubra genome assembly.</title>
        <authorList>
            <person name="Smith C."/>
        </authorList>
    </citation>
    <scope>NUCLEOTIDE SEQUENCE [LARGE SCALE GENOMIC DNA]</scope>
    <source>
        <strain evidence="8">EP-1</strain>
        <tissue evidence="8">Whole</tissue>
    </source>
</reference>
<dbReference type="Proteomes" id="UP001381693">
    <property type="component" value="Unassembled WGS sequence"/>
</dbReference>
<dbReference type="SUPFAM" id="SSF57863">
    <property type="entry name" value="ArfGap/RecO-like zinc finger"/>
    <property type="match status" value="1"/>
</dbReference>